<name>A0ABW4SMI8_9BACL</name>
<reference evidence="2" key="1">
    <citation type="journal article" date="2019" name="Int. J. Syst. Evol. Microbiol.">
        <title>The Global Catalogue of Microorganisms (GCM) 10K type strain sequencing project: providing services to taxonomists for standard genome sequencing and annotation.</title>
        <authorList>
            <consortium name="The Broad Institute Genomics Platform"/>
            <consortium name="The Broad Institute Genome Sequencing Center for Infectious Disease"/>
            <person name="Wu L."/>
            <person name="Ma J."/>
        </authorList>
    </citation>
    <scope>NUCLEOTIDE SEQUENCE [LARGE SCALE GENOMIC DNA]</scope>
    <source>
        <strain evidence="2">CGMCC 4.7177</strain>
    </source>
</reference>
<proteinExistence type="predicted"/>
<organism evidence="1 2">
    <name type="scientific">Sporosarcina siberiensis</name>
    <dbReference type="NCBI Taxonomy" id="1365606"/>
    <lineage>
        <taxon>Bacteria</taxon>
        <taxon>Bacillati</taxon>
        <taxon>Bacillota</taxon>
        <taxon>Bacilli</taxon>
        <taxon>Bacillales</taxon>
        <taxon>Caryophanaceae</taxon>
        <taxon>Sporosarcina</taxon>
    </lineage>
</organism>
<dbReference type="SUPFAM" id="SSF54001">
    <property type="entry name" value="Cysteine proteinases"/>
    <property type="match status" value="1"/>
</dbReference>
<evidence type="ECO:0000313" key="1">
    <source>
        <dbReference type="EMBL" id="MFD1929816.1"/>
    </source>
</evidence>
<comment type="caution">
    <text evidence="1">The sequence shown here is derived from an EMBL/GenBank/DDBJ whole genome shotgun (WGS) entry which is preliminary data.</text>
</comment>
<dbReference type="EMBL" id="JBHUGI010000037">
    <property type="protein sequence ID" value="MFD1929816.1"/>
    <property type="molecule type" value="Genomic_DNA"/>
</dbReference>
<protein>
    <recommendedName>
        <fullName evidence="3">Permuted papain-like amidase enzyme, YaeF/YiiX, C92 family</fullName>
    </recommendedName>
</protein>
<evidence type="ECO:0000313" key="2">
    <source>
        <dbReference type="Proteomes" id="UP001597218"/>
    </source>
</evidence>
<keyword evidence="2" id="KW-1185">Reference proteome</keyword>
<dbReference type="Gene3D" id="3.90.1720.10">
    <property type="entry name" value="endopeptidase domain like (from Nostoc punctiforme)"/>
    <property type="match status" value="1"/>
</dbReference>
<evidence type="ECO:0008006" key="3">
    <source>
        <dbReference type="Google" id="ProtNLM"/>
    </source>
</evidence>
<dbReference type="Proteomes" id="UP001597218">
    <property type="component" value="Unassembled WGS sequence"/>
</dbReference>
<sequence>MGKTIYIVLTDTGTVLSKMIGMYTRKDFNHASIAFDEQLTEVYSFGRKYQSNPFIAGFVKENVAEGIFREASCAVFSWKVSEREFERIRFKIRHIEQNKEQYRFNFIGLFGVAVNKGIDRERAYFCSQFVATVLNESDLPMFSVSPSLVQPHHFSKIKCFNHVYEGNLHSYLDMARGREERRTAHMSAWKSLVFRILA</sequence>
<accession>A0ABW4SMI8</accession>
<dbReference type="InterPro" id="IPR038765">
    <property type="entry name" value="Papain-like_cys_pep_sf"/>
</dbReference>
<dbReference type="RefSeq" id="WP_381540320.1">
    <property type="nucleotide sequence ID" value="NZ_JBHUGI010000037.1"/>
</dbReference>
<gene>
    <name evidence="1" type="ORF">ACFSFY_17405</name>
</gene>